<dbReference type="GO" id="GO:0003777">
    <property type="term" value="F:microtubule motor activity"/>
    <property type="evidence" value="ECO:0007669"/>
    <property type="project" value="InterPro"/>
</dbReference>
<name>A0AAV5KZD9_9ROSI</name>
<evidence type="ECO:0000256" key="1">
    <source>
        <dbReference type="ARBA" id="ARBA00010899"/>
    </source>
</evidence>
<dbReference type="InterPro" id="IPR001752">
    <property type="entry name" value="Kinesin_motor_dom"/>
</dbReference>
<evidence type="ECO:0000313" key="11">
    <source>
        <dbReference type="EMBL" id="GKV30259.1"/>
    </source>
</evidence>
<dbReference type="SUPFAM" id="SSF52540">
    <property type="entry name" value="P-loop containing nucleoside triphosphate hydrolases"/>
    <property type="match status" value="1"/>
</dbReference>
<protein>
    <recommendedName>
        <fullName evidence="10">Kinesin motor domain-containing protein</fullName>
    </recommendedName>
</protein>
<evidence type="ECO:0000259" key="10">
    <source>
        <dbReference type="PROSITE" id="PS50067"/>
    </source>
</evidence>
<keyword evidence="3 7" id="KW-0547">Nucleotide-binding</keyword>
<dbReference type="AlphaFoldDB" id="A0AAV5KZD9"/>
<keyword evidence="12" id="KW-1185">Reference proteome</keyword>
<evidence type="ECO:0000256" key="7">
    <source>
        <dbReference type="PROSITE-ProRule" id="PRU00283"/>
    </source>
</evidence>
<feature type="coiled-coil region" evidence="8">
    <location>
        <begin position="424"/>
        <end position="479"/>
    </location>
</feature>
<evidence type="ECO:0000256" key="9">
    <source>
        <dbReference type="SAM" id="MobiDB-lite"/>
    </source>
</evidence>
<dbReference type="FunFam" id="3.40.850.10:FF:000074">
    <property type="entry name" value="p-loop containing nucleoside triphosphate hydrolase superfamily protein"/>
    <property type="match status" value="1"/>
</dbReference>
<dbReference type="InterPro" id="IPR027640">
    <property type="entry name" value="Kinesin-like_fam"/>
</dbReference>
<keyword evidence="5 8" id="KW-0175">Coiled coil</keyword>
<dbReference type="InterPro" id="IPR036961">
    <property type="entry name" value="Kinesin_motor_dom_sf"/>
</dbReference>
<dbReference type="GO" id="GO:0008017">
    <property type="term" value="F:microtubule binding"/>
    <property type="evidence" value="ECO:0007669"/>
    <property type="project" value="InterPro"/>
</dbReference>
<dbReference type="EMBL" id="BPVZ01000086">
    <property type="protein sequence ID" value="GKV30259.1"/>
    <property type="molecule type" value="Genomic_DNA"/>
</dbReference>
<dbReference type="GO" id="GO:0005874">
    <property type="term" value="C:microtubule"/>
    <property type="evidence" value="ECO:0007669"/>
    <property type="project" value="UniProtKB-KW"/>
</dbReference>
<evidence type="ECO:0000256" key="2">
    <source>
        <dbReference type="ARBA" id="ARBA00022701"/>
    </source>
</evidence>
<evidence type="ECO:0000256" key="4">
    <source>
        <dbReference type="ARBA" id="ARBA00022840"/>
    </source>
</evidence>
<comment type="similarity">
    <text evidence="1">Belongs to the TRAFAC class myosin-kinesin ATPase superfamily. Kinesin family. KIN-14 subfamily.</text>
</comment>
<keyword evidence="6 7" id="KW-0505">Motor protein</keyword>
<dbReference type="Proteomes" id="UP001054252">
    <property type="component" value="Unassembled WGS sequence"/>
</dbReference>
<feature type="binding site" evidence="7">
    <location>
        <begin position="177"/>
        <end position="184"/>
    </location>
    <ligand>
        <name>ATP</name>
        <dbReference type="ChEBI" id="CHEBI:30616"/>
    </ligand>
</feature>
<dbReference type="GO" id="GO:0005524">
    <property type="term" value="F:ATP binding"/>
    <property type="evidence" value="ECO:0007669"/>
    <property type="project" value="UniProtKB-UniRule"/>
</dbReference>
<dbReference type="SMART" id="SM00129">
    <property type="entry name" value="KISc"/>
    <property type="match status" value="1"/>
</dbReference>
<dbReference type="PANTHER" id="PTHR47972">
    <property type="entry name" value="KINESIN-LIKE PROTEIN KLP-3"/>
    <property type="match status" value="1"/>
</dbReference>
<feature type="coiled-coil region" evidence="8">
    <location>
        <begin position="63"/>
        <end position="97"/>
    </location>
</feature>
<proteinExistence type="inferred from homology"/>
<dbReference type="Pfam" id="PF00225">
    <property type="entry name" value="Kinesin"/>
    <property type="match status" value="1"/>
</dbReference>
<evidence type="ECO:0000256" key="3">
    <source>
        <dbReference type="ARBA" id="ARBA00022741"/>
    </source>
</evidence>
<feature type="domain" description="Kinesin motor" evidence="10">
    <location>
        <begin position="97"/>
        <end position="420"/>
    </location>
</feature>
<accession>A0AAV5KZD9</accession>
<evidence type="ECO:0000256" key="5">
    <source>
        <dbReference type="ARBA" id="ARBA00023054"/>
    </source>
</evidence>
<dbReference type="Gene3D" id="3.40.850.10">
    <property type="entry name" value="Kinesin motor domain"/>
    <property type="match status" value="1"/>
</dbReference>
<evidence type="ECO:0000313" key="12">
    <source>
        <dbReference type="Proteomes" id="UP001054252"/>
    </source>
</evidence>
<dbReference type="PRINTS" id="PR00380">
    <property type="entry name" value="KINESINHEAVY"/>
</dbReference>
<comment type="caution">
    <text evidence="11">The sequence shown here is derived from an EMBL/GenBank/DDBJ whole genome shotgun (WGS) entry which is preliminary data.</text>
</comment>
<keyword evidence="2" id="KW-0493">Microtubule</keyword>
<feature type="region of interest" description="Disordered" evidence="9">
    <location>
        <begin position="849"/>
        <end position="876"/>
    </location>
</feature>
<dbReference type="PROSITE" id="PS50067">
    <property type="entry name" value="KINESIN_MOTOR_2"/>
    <property type="match status" value="1"/>
</dbReference>
<keyword evidence="4 7" id="KW-0067">ATP-binding</keyword>
<evidence type="ECO:0000256" key="6">
    <source>
        <dbReference type="ARBA" id="ARBA00023175"/>
    </source>
</evidence>
<evidence type="ECO:0000256" key="8">
    <source>
        <dbReference type="SAM" id="Coils"/>
    </source>
</evidence>
<dbReference type="PANTHER" id="PTHR47972:SF23">
    <property type="entry name" value="KINESIN MOTOR DOMAIN-CONTAINING PROTEIN"/>
    <property type="match status" value="1"/>
</dbReference>
<organism evidence="11 12">
    <name type="scientific">Rubroshorea leprosula</name>
    <dbReference type="NCBI Taxonomy" id="152421"/>
    <lineage>
        <taxon>Eukaryota</taxon>
        <taxon>Viridiplantae</taxon>
        <taxon>Streptophyta</taxon>
        <taxon>Embryophyta</taxon>
        <taxon>Tracheophyta</taxon>
        <taxon>Spermatophyta</taxon>
        <taxon>Magnoliopsida</taxon>
        <taxon>eudicotyledons</taxon>
        <taxon>Gunneridae</taxon>
        <taxon>Pentapetalae</taxon>
        <taxon>rosids</taxon>
        <taxon>malvids</taxon>
        <taxon>Malvales</taxon>
        <taxon>Dipterocarpaceae</taxon>
        <taxon>Rubroshorea</taxon>
    </lineage>
</organism>
<dbReference type="InterPro" id="IPR027417">
    <property type="entry name" value="P-loop_NTPase"/>
</dbReference>
<feature type="compositionally biased region" description="Polar residues" evidence="9">
    <location>
        <begin position="862"/>
        <end position="876"/>
    </location>
</feature>
<reference evidence="11 12" key="1">
    <citation type="journal article" date="2021" name="Commun. Biol.">
        <title>The genome of Shorea leprosula (Dipterocarpaceae) highlights the ecological relevance of drought in aseasonal tropical rainforests.</title>
        <authorList>
            <person name="Ng K.K.S."/>
            <person name="Kobayashi M.J."/>
            <person name="Fawcett J.A."/>
            <person name="Hatakeyama M."/>
            <person name="Paape T."/>
            <person name="Ng C.H."/>
            <person name="Ang C.C."/>
            <person name="Tnah L.H."/>
            <person name="Lee C.T."/>
            <person name="Nishiyama T."/>
            <person name="Sese J."/>
            <person name="O'Brien M.J."/>
            <person name="Copetti D."/>
            <person name="Mohd Noor M.I."/>
            <person name="Ong R.C."/>
            <person name="Putra M."/>
            <person name="Sireger I.Z."/>
            <person name="Indrioko S."/>
            <person name="Kosugi Y."/>
            <person name="Izuno A."/>
            <person name="Isagi Y."/>
            <person name="Lee S.L."/>
            <person name="Shimizu K.K."/>
        </authorList>
    </citation>
    <scope>NUCLEOTIDE SEQUENCE [LARGE SCALE GENOMIC DNA]</scope>
    <source>
        <strain evidence="11">214</strain>
    </source>
</reference>
<feature type="region of interest" description="Disordered" evidence="9">
    <location>
        <begin position="522"/>
        <end position="546"/>
    </location>
</feature>
<dbReference type="GO" id="GO:0007018">
    <property type="term" value="P:microtubule-based movement"/>
    <property type="evidence" value="ECO:0007669"/>
    <property type="project" value="InterPro"/>
</dbReference>
<sequence length="944" mass="105768">MKNMDSKKPIRNLTDTIHSLLGLKSHLTSAWVKSVCDIIKNLPHERSRTDAGKSKDDKSGTDISKIKEELATLTASINQLSIQRRQILNELLDLKGNIRVFCRIRPITLGENFGRLRPVVALDSSNVHLKLADNKTKSYSFDKVFHPGSSQDEVFSEVEPVIKSVLDGYNACIFAYGQTGTGKTFTMEGTPDSPGIVPRATEALFKQAGDSNHAFIITFSMLEIYLGNLKDLLVPQPTKPTDPLPPCLSIQTDPNGGIEIENIVSIQVNDINQALKLYRLGCRSRSTATTNSNATSSRSHCMIRISITCFDAPERRRETNKIWLVDLGGSERVMKTKAWGRRLDEGKAINLSLSALGDVINALQRKKCHIPYRNSKLTQVLRDSLGEDSKTLMLVHVSPKEEDLCETICSLNFATRVKSVHLGHEESTEIKSQKENEMMNLQQKMEKIEDERLHLRRQIKKLNEKLENLTGTAMEEQLEASHFSTQGSFIDLNMVNKRNENVKPASSFQLPRFMRSTICSRRKSGMDHQTSSGRDRVFSKSRRPLSHRAESVTLPVKNYSGYKSDCSISKSTCMLELNMKTSADNETEYSQDASECDIKMIVCPEKEKSHWTTVSQKGQLGHLYSNGGQRLRKSSSKQLLKVDNWLDLNKNEPPISGYAPRNKQVLAIPLPEKKHGNRGQKTSTYSLATEKIVNQNNMERQFDIFTGGRTVSGVVTDKPPTLKDLLYEESRSSFIIPSHATNDRTLMQSQNLLEGLSMEDDECGSPSLSDISCGGLQEYDDENEVSEMYGMQAVKDLAQCSEGSMLKNSGHQFSPSELDNSIIDSKEDTAVFTPESEEKWHCEEVHSKLGMENSREEDTDASTESPSKGTITTSCRPRSQKKLFMDDRNQELTVTLVKSQGITQRRGSYNILKHKVQLSCATALLGLGLLDLGFDDNFFYGLML</sequence>
<gene>
    <name evidence="11" type="ORF">SLEP1_g39091</name>
</gene>